<comment type="caution">
    <text evidence="5">The sequence shown here is derived from an EMBL/GenBank/DDBJ whole genome shotgun (WGS) entry which is preliminary data.</text>
</comment>
<keyword evidence="6" id="KW-1185">Reference proteome</keyword>
<reference evidence="5 6" key="1">
    <citation type="submission" date="2020-08" db="EMBL/GenBank/DDBJ databases">
        <title>A Genomic Blueprint of the Chicken Gut Microbiome.</title>
        <authorList>
            <person name="Gilroy R."/>
            <person name="Ravi A."/>
            <person name="Getino M."/>
            <person name="Pursley I."/>
            <person name="Horton D.L."/>
            <person name="Alikhan N.-F."/>
            <person name="Baker D."/>
            <person name="Gharbi K."/>
            <person name="Hall N."/>
            <person name="Watson M."/>
            <person name="Adriaenssens E.M."/>
            <person name="Foster-Nyarko E."/>
            <person name="Jarju S."/>
            <person name="Secka A."/>
            <person name="Antonio M."/>
            <person name="Oren A."/>
            <person name="Chaudhuri R."/>
            <person name="La Ragione R.M."/>
            <person name="Hildebrand F."/>
            <person name="Pallen M.J."/>
        </authorList>
    </citation>
    <scope>NUCLEOTIDE SEQUENCE [LARGE SCALE GENOMIC DNA]</scope>
    <source>
        <strain evidence="5 6">Sa5YUA1</strain>
    </source>
</reference>
<feature type="region of interest" description="Disordered" evidence="2">
    <location>
        <begin position="268"/>
        <end position="290"/>
    </location>
</feature>
<sequence length="317" mass="35815">MTMSTMKSQFNLQSGAVINGKWHHKHYRIEKELGAGANGVVYLATYQGQLVALKISENGYTVTSEVNVLKSFTKVQGSTLGPSLLDVDDWQSSSKLYSFYVMEYIHGPDLLSFVKQKGEAWVPVLMLQLLSDLEELHKAGWVFGDLKPENLIVTGRAPRIRCIDVGGTTIKGRAIKEFTEFYDRGYWGLGSRKAEPTYDLFSTAMVFIHCAYPSRFSKDGRGLEQLTDKVKKHKNLKCYEDVLIPALQGRFKSASDMRQALLTCSYKQTRSKGNSVSPQTRQPTRKTKRKRHGTTGAIVVILFIGCIYFFYLYSQMV</sequence>
<dbReference type="PROSITE" id="PS00107">
    <property type="entry name" value="PROTEIN_KINASE_ATP"/>
    <property type="match status" value="1"/>
</dbReference>
<protein>
    <submittedName>
        <fullName evidence="5">Protein kinase family protein</fullName>
    </submittedName>
</protein>
<evidence type="ECO:0000256" key="3">
    <source>
        <dbReference type="SAM" id="Phobius"/>
    </source>
</evidence>
<gene>
    <name evidence="5" type="ORF">H9655_20125</name>
</gene>
<dbReference type="Gene3D" id="1.10.510.10">
    <property type="entry name" value="Transferase(Phosphotransferase) domain 1"/>
    <property type="match status" value="1"/>
</dbReference>
<organism evidence="5 6">
    <name type="scientific">Cytobacillus stercorigallinarum</name>
    <dbReference type="NCBI Taxonomy" id="2762240"/>
    <lineage>
        <taxon>Bacteria</taxon>
        <taxon>Bacillati</taxon>
        <taxon>Bacillota</taxon>
        <taxon>Bacilli</taxon>
        <taxon>Bacillales</taxon>
        <taxon>Bacillaceae</taxon>
        <taxon>Cytobacillus</taxon>
    </lineage>
</organism>
<evidence type="ECO:0000259" key="4">
    <source>
        <dbReference type="PROSITE" id="PS50011"/>
    </source>
</evidence>
<keyword evidence="3" id="KW-0472">Membrane</keyword>
<feature type="compositionally biased region" description="Polar residues" evidence="2">
    <location>
        <begin position="268"/>
        <end position="277"/>
    </location>
</feature>
<dbReference type="SMART" id="SM00220">
    <property type="entry name" value="S_TKc"/>
    <property type="match status" value="1"/>
</dbReference>
<evidence type="ECO:0000256" key="2">
    <source>
        <dbReference type="SAM" id="MobiDB-lite"/>
    </source>
</evidence>
<keyword evidence="3" id="KW-0812">Transmembrane</keyword>
<feature type="transmembrane region" description="Helical" evidence="3">
    <location>
        <begin position="295"/>
        <end position="313"/>
    </location>
</feature>
<dbReference type="PANTHER" id="PTHR44167:SF24">
    <property type="entry name" value="SERINE_THREONINE-PROTEIN KINASE CHK2"/>
    <property type="match status" value="1"/>
</dbReference>
<keyword evidence="5" id="KW-0808">Transferase</keyword>
<evidence type="ECO:0000313" key="5">
    <source>
        <dbReference type="EMBL" id="MBD7939353.1"/>
    </source>
</evidence>
<dbReference type="EMBL" id="JACSQT010000015">
    <property type="protein sequence ID" value="MBD7939353.1"/>
    <property type="molecule type" value="Genomic_DNA"/>
</dbReference>
<dbReference type="GO" id="GO:0016301">
    <property type="term" value="F:kinase activity"/>
    <property type="evidence" value="ECO:0007669"/>
    <property type="project" value="UniProtKB-KW"/>
</dbReference>
<keyword evidence="1" id="KW-0547">Nucleotide-binding</keyword>
<dbReference type="PANTHER" id="PTHR44167">
    <property type="entry name" value="OVARIAN-SPECIFIC SERINE/THREONINE-PROTEIN KINASE LOK-RELATED"/>
    <property type="match status" value="1"/>
</dbReference>
<keyword evidence="5" id="KW-0418">Kinase</keyword>
<feature type="domain" description="Protein kinase" evidence="4">
    <location>
        <begin position="27"/>
        <end position="295"/>
    </location>
</feature>
<dbReference type="InterPro" id="IPR011009">
    <property type="entry name" value="Kinase-like_dom_sf"/>
</dbReference>
<evidence type="ECO:0000313" key="6">
    <source>
        <dbReference type="Proteomes" id="UP000657931"/>
    </source>
</evidence>
<dbReference type="InterPro" id="IPR017441">
    <property type="entry name" value="Protein_kinase_ATP_BS"/>
</dbReference>
<feature type="binding site" evidence="1">
    <location>
        <position position="54"/>
    </location>
    <ligand>
        <name>ATP</name>
        <dbReference type="ChEBI" id="CHEBI:30616"/>
    </ligand>
</feature>
<dbReference type="InterPro" id="IPR000719">
    <property type="entry name" value="Prot_kinase_dom"/>
</dbReference>
<dbReference type="Proteomes" id="UP000657931">
    <property type="component" value="Unassembled WGS sequence"/>
</dbReference>
<dbReference type="SUPFAM" id="SSF56112">
    <property type="entry name" value="Protein kinase-like (PK-like)"/>
    <property type="match status" value="1"/>
</dbReference>
<dbReference type="PROSITE" id="PS50011">
    <property type="entry name" value="PROTEIN_KINASE_DOM"/>
    <property type="match status" value="1"/>
</dbReference>
<evidence type="ECO:0000256" key="1">
    <source>
        <dbReference type="PROSITE-ProRule" id="PRU10141"/>
    </source>
</evidence>
<name>A0ABR8QV30_9BACI</name>
<keyword evidence="3" id="KW-1133">Transmembrane helix</keyword>
<accession>A0ABR8QV30</accession>
<keyword evidence="1" id="KW-0067">ATP-binding</keyword>
<dbReference type="Pfam" id="PF00069">
    <property type="entry name" value="Pkinase"/>
    <property type="match status" value="1"/>
</dbReference>
<proteinExistence type="predicted"/>